<feature type="chain" id="PRO_5035291314" evidence="1">
    <location>
        <begin position="20"/>
        <end position="448"/>
    </location>
</feature>
<dbReference type="AlphaFoldDB" id="A0A8J2I4J3"/>
<feature type="signal peptide" evidence="1">
    <location>
        <begin position="1"/>
        <end position="19"/>
    </location>
</feature>
<dbReference type="EMBL" id="CAJRGZ010000019">
    <property type="protein sequence ID" value="CAG5164295.1"/>
    <property type="molecule type" value="Genomic_DNA"/>
</dbReference>
<gene>
    <name evidence="2" type="ORF">ALTATR162_LOCUS6633</name>
</gene>
<accession>A0A8J2I4J3</accession>
<dbReference type="RefSeq" id="XP_043170190.1">
    <property type="nucleotide sequence ID" value="XM_043314255.1"/>
</dbReference>
<evidence type="ECO:0000313" key="2">
    <source>
        <dbReference type="EMBL" id="CAG5164295.1"/>
    </source>
</evidence>
<proteinExistence type="predicted"/>
<name>A0A8J2I4J3_9PLEO</name>
<dbReference type="GeneID" id="67018544"/>
<keyword evidence="3" id="KW-1185">Reference proteome</keyword>
<dbReference type="OrthoDB" id="3945550at2759"/>
<keyword evidence="1" id="KW-0732">Signal</keyword>
<sequence length="448" mass="51492">MRLNALILLLFSTLPISLALQIASNFPRPWTPNDPCPTSIKATIVPNPCFYSICDPDYFDFTTLDSVHSALLTCPNISFLDLNIHGWSSTWPGRLNLPFSPLGGERYVDLKGLKLNGYGWDWRSEDDVWNSPMCRYGGKLECLMDIYYWFYMGHWKSWLEWRKQPKAQGGKNNADLWLDAMDWTVIEELSVDRVPDSVRKVLSQSQALRKLNTTDIELIMNLPNNTLTHLSFFNGSYMRDLLPDILDHQGESLQSLELRWHDDYVPIRHLGGLDGDFDLLANHTSNLSHLSISVLYNDTIWPFETIEKIAAIPTLRKADLWMESLSKCQGPHDPHIVVATTEMLGFSDKYEGGYCGGKDALHERLLDSTSALEMFKHMREKKQGEELEETTFWAGKWSPGWDEESLRVKVACKAEADSRMEDWCVVEWEGEELPQEAFDWDESTRVPE</sequence>
<dbReference type="Proteomes" id="UP000676310">
    <property type="component" value="Unassembled WGS sequence"/>
</dbReference>
<protein>
    <submittedName>
        <fullName evidence="2">Uncharacterized protein</fullName>
    </submittedName>
</protein>
<organism evidence="2 3">
    <name type="scientific">Alternaria atra</name>
    <dbReference type="NCBI Taxonomy" id="119953"/>
    <lineage>
        <taxon>Eukaryota</taxon>
        <taxon>Fungi</taxon>
        <taxon>Dikarya</taxon>
        <taxon>Ascomycota</taxon>
        <taxon>Pezizomycotina</taxon>
        <taxon>Dothideomycetes</taxon>
        <taxon>Pleosporomycetidae</taxon>
        <taxon>Pleosporales</taxon>
        <taxon>Pleosporineae</taxon>
        <taxon>Pleosporaceae</taxon>
        <taxon>Alternaria</taxon>
        <taxon>Alternaria sect. Ulocladioides</taxon>
    </lineage>
</organism>
<evidence type="ECO:0000313" key="3">
    <source>
        <dbReference type="Proteomes" id="UP000676310"/>
    </source>
</evidence>
<comment type="caution">
    <text evidence="2">The sequence shown here is derived from an EMBL/GenBank/DDBJ whole genome shotgun (WGS) entry which is preliminary data.</text>
</comment>
<evidence type="ECO:0000256" key="1">
    <source>
        <dbReference type="SAM" id="SignalP"/>
    </source>
</evidence>
<reference evidence="2" key="1">
    <citation type="submission" date="2021-05" db="EMBL/GenBank/DDBJ databases">
        <authorList>
            <person name="Stam R."/>
        </authorList>
    </citation>
    <scope>NUCLEOTIDE SEQUENCE</scope>
    <source>
        <strain evidence="2">CS162</strain>
    </source>
</reference>